<dbReference type="EMBL" id="MW021759">
    <property type="protein sequence ID" value="QPX74737.1"/>
    <property type="molecule type" value="Genomic_DNA"/>
</dbReference>
<dbReference type="Proteomes" id="UP000595300">
    <property type="component" value="Genome"/>
</dbReference>
<proteinExistence type="predicted"/>
<evidence type="ECO:0000313" key="1">
    <source>
        <dbReference type="EMBL" id="QPX74737.1"/>
    </source>
</evidence>
<protein>
    <submittedName>
        <fullName evidence="1">Uncharacterized protein</fullName>
    </submittedName>
</protein>
<reference evidence="1 2" key="1">
    <citation type="submission" date="2020-09" db="EMBL/GenBank/DDBJ databases">
        <authorList>
            <person name="Moe H.M.M."/>
            <person name="Stoker T."/>
            <person name="Evans S."/>
            <person name="Hymas C."/>
            <person name="Flor S."/>
            <person name="Gleave A."/>
            <person name="Carr E."/>
            <person name="Breakwell D.P."/>
            <person name="Grose J.H."/>
        </authorList>
    </citation>
    <scope>NUCLEOTIDE SEQUENCE [LARGE SCALE GENOMIC DNA]</scope>
</reference>
<name>A0A7T3TKL5_9CAUD</name>
<evidence type="ECO:0000313" key="2">
    <source>
        <dbReference type="Proteomes" id="UP000595300"/>
    </source>
</evidence>
<sequence length="154" mass="16913">MNNYEAVLRAQLLMANATLKTLEGMDHSDAGTRNLWNIVSDQAEALRVELEAALVYNDRVKAGTGPVPAYVSPLSTLEGLTGMGYSLKTADGKYETFMGNSGMYSVRRNDESWLGTSDTAGNGYQLSLLQLIEKLDHKCKYYSDLARKAAGYED</sequence>
<organism evidence="1 2">
    <name type="scientific">Serratia phage vB_SmaM_Hera</name>
    <dbReference type="NCBI Taxonomy" id="2777369"/>
    <lineage>
        <taxon>Viruses</taxon>
        <taxon>Duplodnaviria</taxon>
        <taxon>Heunggongvirae</taxon>
        <taxon>Uroviricota</taxon>
        <taxon>Caudoviricetes</taxon>
        <taxon>Lindbergviridae</taxon>
        <taxon>Myosmarvirus</taxon>
        <taxon>Myosmarvirus MTx</taxon>
    </lineage>
</organism>
<accession>A0A7T3TKL5</accession>